<dbReference type="SUPFAM" id="SSF55874">
    <property type="entry name" value="ATPase domain of HSP90 chaperone/DNA topoisomerase II/histidine kinase"/>
    <property type="match status" value="1"/>
</dbReference>
<proteinExistence type="inferred from homology"/>
<keyword evidence="2" id="KW-0067">ATP-binding</keyword>
<dbReference type="PANTHER" id="PTHR10073">
    <property type="entry name" value="DNA MISMATCH REPAIR PROTEIN MLH, PMS, MUTL"/>
    <property type="match status" value="1"/>
</dbReference>
<dbReference type="EMBL" id="JBANRG010000097">
    <property type="protein sequence ID" value="KAK7436204.1"/>
    <property type="molecule type" value="Genomic_DNA"/>
</dbReference>
<evidence type="ECO:0000256" key="1">
    <source>
        <dbReference type="ARBA" id="ARBA00006082"/>
    </source>
</evidence>
<dbReference type="PROSITE" id="PS00058">
    <property type="entry name" value="DNA_MISMATCH_REPAIR_1"/>
    <property type="match status" value="1"/>
</dbReference>
<reference evidence="2 3" key="1">
    <citation type="submission" date="2024-01" db="EMBL/GenBank/DDBJ databases">
        <title>A draft genome for the cacao thread blight pathogen Marasmiellus scandens.</title>
        <authorList>
            <person name="Baruah I.K."/>
            <person name="Leung J."/>
            <person name="Bukari Y."/>
            <person name="Amoako-Attah I."/>
            <person name="Meinhardt L.W."/>
            <person name="Bailey B.A."/>
            <person name="Cohen S.P."/>
        </authorList>
    </citation>
    <scope>NUCLEOTIDE SEQUENCE [LARGE SCALE GENOMIC DNA]</scope>
    <source>
        <strain evidence="2 3">GH-19</strain>
    </source>
</reference>
<organism evidence="2 3">
    <name type="scientific">Marasmiellus scandens</name>
    <dbReference type="NCBI Taxonomy" id="2682957"/>
    <lineage>
        <taxon>Eukaryota</taxon>
        <taxon>Fungi</taxon>
        <taxon>Dikarya</taxon>
        <taxon>Basidiomycota</taxon>
        <taxon>Agaricomycotina</taxon>
        <taxon>Agaricomycetes</taxon>
        <taxon>Agaricomycetidae</taxon>
        <taxon>Agaricales</taxon>
        <taxon>Marasmiineae</taxon>
        <taxon>Omphalotaceae</taxon>
        <taxon>Marasmiellus</taxon>
    </lineage>
</organism>
<dbReference type="InterPro" id="IPR036890">
    <property type="entry name" value="HATPase_C_sf"/>
</dbReference>
<evidence type="ECO:0000313" key="3">
    <source>
        <dbReference type="Proteomes" id="UP001498398"/>
    </source>
</evidence>
<dbReference type="InterPro" id="IPR014762">
    <property type="entry name" value="DNA_mismatch_repair_CS"/>
</dbReference>
<dbReference type="GO" id="GO:0005524">
    <property type="term" value="F:ATP binding"/>
    <property type="evidence" value="ECO:0007669"/>
    <property type="project" value="UniProtKB-KW"/>
</dbReference>
<dbReference type="InterPro" id="IPR038973">
    <property type="entry name" value="MutL/Mlh/Pms-like"/>
</dbReference>
<dbReference type="PANTHER" id="PTHR10073:SF52">
    <property type="entry name" value="MISMATCH REPAIR ENDONUCLEASE PMS2"/>
    <property type="match status" value="1"/>
</dbReference>
<gene>
    <name evidence="2" type="primary">PMS1_2</name>
    <name evidence="2" type="ORF">VKT23_019281</name>
</gene>
<sequence length="207" mass="21828">MSNNAASSAIKSIDAASIHRITSGQVVIDLQTAVKELLENSLDAGATNIGRKHHTSKLSSFNDLTTVTSFGFRGEALSSLCALCESVTITTATAEKAPMGTVLDLAKSGEVAKSGKAVRQRGTTILLKSPFSPLPVRRKEFERNAKREFGKALALLNAYAVGPCCGLGSEPELSPEDASASNTDSQAKAVRLLVTNQPDKGYDFLLS</sequence>
<protein>
    <submittedName>
        <fullName evidence="2">ATP-binding mismatch repair protein</fullName>
    </submittedName>
</protein>
<dbReference type="Proteomes" id="UP001498398">
    <property type="component" value="Unassembled WGS sequence"/>
</dbReference>
<dbReference type="Gene3D" id="3.30.565.10">
    <property type="entry name" value="Histidine kinase-like ATPase, C-terminal domain"/>
    <property type="match status" value="2"/>
</dbReference>
<evidence type="ECO:0000313" key="2">
    <source>
        <dbReference type="EMBL" id="KAK7436204.1"/>
    </source>
</evidence>
<accession>A0ABR1IPA2</accession>
<keyword evidence="3" id="KW-1185">Reference proteome</keyword>
<comment type="caution">
    <text evidence="2">The sequence shown here is derived from an EMBL/GenBank/DDBJ whole genome shotgun (WGS) entry which is preliminary data.</text>
</comment>
<comment type="similarity">
    <text evidence="1">Belongs to the DNA mismatch repair MutL/HexB family.</text>
</comment>
<name>A0ABR1IPA2_9AGAR</name>
<keyword evidence="2" id="KW-0547">Nucleotide-binding</keyword>